<feature type="signal peptide" evidence="2">
    <location>
        <begin position="1"/>
        <end position="23"/>
    </location>
</feature>
<dbReference type="InterPro" id="IPR001633">
    <property type="entry name" value="EAL_dom"/>
</dbReference>
<keyword evidence="1" id="KW-0812">Transmembrane</keyword>
<reference evidence="4 5" key="1">
    <citation type="submission" date="2020-04" db="EMBL/GenBank/DDBJ databases">
        <authorList>
            <person name="Hitch T.C.A."/>
            <person name="Wylensek D."/>
            <person name="Clavel T."/>
        </authorList>
    </citation>
    <scope>NUCLEOTIDE SEQUENCE [LARGE SCALE GENOMIC DNA]</scope>
    <source>
        <strain evidence="4 5">PG-130-P53-12</strain>
    </source>
</reference>
<dbReference type="Proteomes" id="UP000543804">
    <property type="component" value="Unassembled WGS sequence"/>
</dbReference>
<dbReference type="InterPro" id="IPR050706">
    <property type="entry name" value="Cyclic-di-GMP_PDE-like"/>
</dbReference>
<dbReference type="SUPFAM" id="SSF53850">
    <property type="entry name" value="Periplasmic binding protein-like II"/>
    <property type="match status" value="2"/>
</dbReference>
<dbReference type="EMBL" id="JABAFA010000029">
    <property type="protein sequence ID" value="NMD99386.1"/>
    <property type="molecule type" value="Genomic_DNA"/>
</dbReference>
<dbReference type="Gene3D" id="3.20.20.450">
    <property type="entry name" value="EAL domain"/>
    <property type="match status" value="1"/>
</dbReference>
<dbReference type="GO" id="GO:0071111">
    <property type="term" value="F:cyclic-guanylate-specific phosphodiesterase activity"/>
    <property type="evidence" value="ECO:0007669"/>
    <property type="project" value="InterPro"/>
</dbReference>
<dbReference type="RefSeq" id="WP_170077739.1">
    <property type="nucleotide sequence ID" value="NZ_JABAFA010000029.1"/>
</dbReference>
<keyword evidence="2" id="KW-0732">Signal</keyword>
<feature type="chain" id="PRO_5032623358" evidence="2">
    <location>
        <begin position="24"/>
        <end position="958"/>
    </location>
</feature>
<accession>A0A848B7D4</accession>
<dbReference type="PROSITE" id="PS50883">
    <property type="entry name" value="EAL"/>
    <property type="match status" value="1"/>
</dbReference>
<keyword evidence="1" id="KW-1133">Transmembrane helix</keyword>
<dbReference type="Gene3D" id="3.40.190.10">
    <property type="entry name" value="Periplasmic binding protein-like II"/>
    <property type="match status" value="3"/>
</dbReference>
<dbReference type="CDD" id="cd01948">
    <property type="entry name" value="EAL"/>
    <property type="match status" value="1"/>
</dbReference>
<feature type="domain" description="EAL" evidence="3">
    <location>
        <begin position="698"/>
        <end position="957"/>
    </location>
</feature>
<comment type="caution">
    <text evidence="4">The sequence shown here is derived from an EMBL/GenBank/DDBJ whole genome shotgun (WGS) entry which is preliminary data.</text>
</comment>
<proteinExistence type="predicted"/>
<evidence type="ECO:0000259" key="3">
    <source>
        <dbReference type="PROSITE" id="PS50883"/>
    </source>
</evidence>
<evidence type="ECO:0000313" key="4">
    <source>
        <dbReference type="EMBL" id="NMD99386.1"/>
    </source>
</evidence>
<evidence type="ECO:0000313" key="5">
    <source>
        <dbReference type="Proteomes" id="UP000543804"/>
    </source>
</evidence>
<feature type="transmembrane region" description="Helical" evidence="1">
    <location>
        <begin position="493"/>
        <end position="513"/>
    </location>
</feature>
<evidence type="ECO:0000256" key="1">
    <source>
        <dbReference type="SAM" id="Phobius"/>
    </source>
</evidence>
<sequence length="958" mass="107228">MRYLLRALCTLLLLLAAAAPACAATAVYRVGYTPTPGFFTRTQDGSFHGSGYAYLEELSLYAGCRFDYVELPLGQEFDRLRAGEVDILIGGSGTPFSDLLYSHHDIARPALELSLSDNAQRDLADTPRIAYFAKIHTEQALRASLARFFPDGDYTLVPFQSLPAMDDAAAAGEVDAITNDAFHPHPGTQPAGRLRLLASHLTYAPGNAALCAQLDRAIDEMLTVTPNLRPLLEQQTGRDRAPLFLTPEEKAYLAEHNHFTALASPQQMPYSYFDGGRHRGIIHDIIAQIERDLGITFEVRETPTDTVMLEQLASGEADVLVDFYFDFSWARQHGVYVTNPYLSTAYVIIRRRGQALPDAPRVAAQRSRNVTRQYLEQIYPAEQISYFDTDAQCLAAVNDGRADLALVKSVSANALLYSGLFYRLMAESNVVFSHGTSLAVSDRLDPIFVRILNKEIAHLDPVAVQSAINEETSAASDKSPLASLLYRYPQESFLVVTALFLLLLAGVFLTLYVRRSHLAAITRLAYHESVTGLCNERWLEQVLPDAIRAEGAALKGGRLYLVGICVHQLDYLRATFALNLLAKSFADISRRAHATFPWFKNYAISTDRTRLTVLCALPERMTPEAAAAAISSHFSSVPLGDVVTRVHYHMSFLPIHWTDATNPSQLLGESLASLNYAREHNLPFVLFDQAMHDRFLWNKHLDELAPKAFDRQEFAVWYQPKYDLATKKLVGAEALVRWQSPELGLLMPGRFIDYFEHIGLAIRLDYYMLGHVARFLEDRLRRQLPVVPISVNQSALHLSEGDYLKRMKETAEAYRLPRGLIDLELTETAFIDFKSKEARANARQIIDELKADGYATSMDDFCTGYSSIAMLQSLPMDTMKIDRSILLAAEKDPRAAAILESVIQLGRSLGMHVLTEGIETPEQEALLRRLGCTYGQGYFYAKPMPQEDFERFLETHLN</sequence>
<dbReference type="Pfam" id="PF00497">
    <property type="entry name" value="SBP_bac_3"/>
    <property type="match status" value="1"/>
</dbReference>
<dbReference type="PANTHER" id="PTHR33121:SF82">
    <property type="entry name" value="SIGNAL TRANSDUCTION PROTEIN CONTAINING A EAL DOMAIN"/>
    <property type="match status" value="1"/>
</dbReference>
<organism evidence="4 5">
    <name type="scientific">Selenomonas bovis</name>
    <dbReference type="NCBI Taxonomy" id="416586"/>
    <lineage>
        <taxon>Bacteria</taxon>
        <taxon>Bacillati</taxon>
        <taxon>Bacillota</taxon>
        <taxon>Negativicutes</taxon>
        <taxon>Selenomonadales</taxon>
        <taxon>Selenomonadaceae</taxon>
        <taxon>Selenomonas</taxon>
    </lineage>
</organism>
<dbReference type="SMART" id="SM00052">
    <property type="entry name" value="EAL"/>
    <property type="match status" value="1"/>
</dbReference>
<dbReference type="AlphaFoldDB" id="A0A848B7D4"/>
<keyword evidence="5" id="KW-1185">Reference proteome</keyword>
<dbReference type="InterPro" id="IPR035919">
    <property type="entry name" value="EAL_sf"/>
</dbReference>
<dbReference type="PANTHER" id="PTHR33121">
    <property type="entry name" value="CYCLIC DI-GMP PHOSPHODIESTERASE PDEF"/>
    <property type="match status" value="1"/>
</dbReference>
<dbReference type="InterPro" id="IPR001638">
    <property type="entry name" value="Solute-binding_3/MltF_N"/>
</dbReference>
<gene>
    <name evidence="4" type="ORF">HF878_07885</name>
</gene>
<dbReference type="SMART" id="SM00062">
    <property type="entry name" value="PBPb"/>
    <property type="match status" value="1"/>
</dbReference>
<evidence type="ECO:0000256" key="2">
    <source>
        <dbReference type="SAM" id="SignalP"/>
    </source>
</evidence>
<dbReference type="Pfam" id="PF00563">
    <property type="entry name" value="EAL"/>
    <property type="match status" value="1"/>
</dbReference>
<dbReference type="SUPFAM" id="SSF141868">
    <property type="entry name" value="EAL domain-like"/>
    <property type="match status" value="1"/>
</dbReference>
<name>A0A848B7D4_9FIRM</name>
<keyword evidence="1" id="KW-0472">Membrane</keyword>
<protein>
    <submittedName>
        <fullName evidence="4">EAL domain-containing protein</fullName>
    </submittedName>
</protein>